<dbReference type="SUPFAM" id="SSF46785">
    <property type="entry name" value="Winged helix' DNA-binding domain"/>
    <property type="match status" value="1"/>
</dbReference>
<dbReference type="GO" id="GO:0006355">
    <property type="term" value="P:regulation of DNA-templated transcription"/>
    <property type="evidence" value="ECO:0007669"/>
    <property type="project" value="UniProtKB-ARBA"/>
</dbReference>
<accession>A0A062TVB7</accession>
<keyword evidence="2" id="KW-1185">Reference proteome</keyword>
<evidence type="ECO:0000313" key="1">
    <source>
        <dbReference type="EMBL" id="RAN31928.1"/>
    </source>
</evidence>
<dbReference type="eggNOG" id="COG1522">
    <property type="taxonomic scope" value="Bacteria"/>
</dbReference>
<dbReference type="GO" id="GO:0043200">
    <property type="term" value="P:response to amino acid"/>
    <property type="evidence" value="ECO:0007669"/>
    <property type="project" value="TreeGrafter"/>
</dbReference>
<dbReference type="InterPro" id="IPR011008">
    <property type="entry name" value="Dimeric_a/b-barrel"/>
</dbReference>
<dbReference type="EMBL" id="AWFB01000041">
    <property type="protein sequence ID" value="RAN31928.1"/>
    <property type="molecule type" value="Genomic_DNA"/>
</dbReference>
<dbReference type="Pfam" id="PF13412">
    <property type="entry name" value="HTH_24"/>
    <property type="match status" value="1"/>
</dbReference>
<gene>
    <name evidence="1" type="ORF">HY3_16045</name>
</gene>
<dbReference type="InterPro" id="IPR019888">
    <property type="entry name" value="Tscrpt_reg_AsnC-like"/>
</dbReference>
<dbReference type="OrthoDB" id="7847328at2"/>
<dbReference type="SMART" id="SM00344">
    <property type="entry name" value="HTH_ASNC"/>
    <property type="match status" value="1"/>
</dbReference>
<dbReference type="AlphaFoldDB" id="A0A062TVB7"/>
<dbReference type="GO" id="GO:0005829">
    <property type="term" value="C:cytosol"/>
    <property type="evidence" value="ECO:0007669"/>
    <property type="project" value="TreeGrafter"/>
</dbReference>
<dbReference type="PROSITE" id="PS50956">
    <property type="entry name" value="HTH_ASNC_2"/>
    <property type="match status" value="1"/>
</dbReference>
<dbReference type="PROSITE" id="PS00519">
    <property type="entry name" value="HTH_ASNC_1"/>
    <property type="match status" value="1"/>
</dbReference>
<dbReference type="Gene3D" id="1.10.10.10">
    <property type="entry name" value="Winged helix-like DNA-binding domain superfamily/Winged helix DNA-binding domain"/>
    <property type="match status" value="1"/>
</dbReference>
<dbReference type="SUPFAM" id="SSF54909">
    <property type="entry name" value="Dimeric alpha+beta barrel"/>
    <property type="match status" value="1"/>
</dbReference>
<dbReference type="GO" id="GO:0043565">
    <property type="term" value="F:sequence-specific DNA binding"/>
    <property type="evidence" value="ECO:0007669"/>
    <property type="project" value="InterPro"/>
</dbReference>
<dbReference type="InterPro" id="IPR019885">
    <property type="entry name" value="Tscrpt_reg_HTH_AsnC-type_CS"/>
</dbReference>
<dbReference type="InterPro" id="IPR019887">
    <property type="entry name" value="Tscrpt_reg_AsnC/Lrp_C"/>
</dbReference>
<dbReference type="STRING" id="1280941.HY2_15425"/>
<dbReference type="InterPro" id="IPR000485">
    <property type="entry name" value="AsnC-type_HTH_dom"/>
</dbReference>
<organism evidence="1 2">
    <name type="scientific">Hyphomonas pacifica</name>
    <dbReference type="NCBI Taxonomy" id="1280941"/>
    <lineage>
        <taxon>Bacteria</taxon>
        <taxon>Pseudomonadati</taxon>
        <taxon>Pseudomonadota</taxon>
        <taxon>Alphaproteobacteria</taxon>
        <taxon>Hyphomonadales</taxon>
        <taxon>Hyphomonadaceae</taxon>
        <taxon>Hyphomonas</taxon>
    </lineage>
</organism>
<dbReference type="InterPro" id="IPR036388">
    <property type="entry name" value="WH-like_DNA-bd_sf"/>
</dbReference>
<dbReference type="InterPro" id="IPR036390">
    <property type="entry name" value="WH_DNA-bd_sf"/>
</dbReference>
<evidence type="ECO:0000313" key="2">
    <source>
        <dbReference type="Proteomes" id="UP000249123"/>
    </source>
</evidence>
<dbReference type="Gene3D" id="3.30.70.920">
    <property type="match status" value="1"/>
</dbReference>
<dbReference type="PRINTS" id="PR00033">
    <property type="entry name" value="HTHASNC"/>
</dbReference>
<comment type="caution">
    <text evidence="1">The sequence shown here is derived from an EMBL/GenBank/DDBJ whole genome shotgun (WGS) entry which is preliminary data.</text>
</comment>
<protein>
    <submittedName>
        <fullName evidence="1">Transcriptional regulator</fullName>
    </submittedName>
</protein>
<sequence length="159" mass="17941">MSKLAKLDDIDRRILNALQQDASLSIQDIADKVGLSTNPCWRRIKRLEDEGVILKRVALLDPSTVGLGITVFVSVRTENHSKSWLDVFARSVDIIPEIIECHRLTGKDDYLLKIQVGSIDHYDHVYKRFVELVPNLVDVSSTFSMETVKFSTSLSLPSN</sequence>
<dbReference type="PANTHER" id="PTHR30154:SF17">
    <property type="entry name" value="DNA-BINDING TRANSCRIPTIONAL ACTIVATOR DECR"/>
    <property type="match status" value="1"/>
</dbReference>
<dbReference type="Pfam" id="PF01037">
    <property type="entry name" value="AsnC_trans_reg"/>
    <property type="match status" value="1"/>
</dbReference>
<dbReference type="RefSeq" id="WP_034827960.1">
    <property type="nucleotide sequence ID" value="NZ_AWFA01000038.1"/>
</dbReference>
<dbReference type="PANTHER" id="PTHR30154">
    <property type="entry name" value="LEUCINE-RESPONSIVE REGULATORY PROTEIN"/>
    <property type="match status" value="1"/>
</dbReference>
<proteinExistence type="predicted"/>
<dbReference type="InterPro" id="IPR011991">
    <property type="entry name" value="ArsR-like_HTH"/>
</dbReference>
<reference evidence="1 2" key="1">
    <citation type="submission" date="2013-04" db="EMBL/GenBank/DDBJ databases">
        <title>Hyphomonas sp. T24B3 Genome Sequencing.</title>
        <authorList>
            <person name="Lai Q."/>
            <person name="Shao Z."/>
        </authorList>
    </citation>
    <scope>NUCLEOTIDE SEQUENCE [LARGE SCALE GENOMIC DNA]</scope>
    <source>
        <strain evidence="1 2">T24B3</strain>
    </source>
</reference>
<dbReference type="CDD" id="cd00090">
    <property type="entry name" value="HTH_ARSR"/>
    <property type="match status" value="1"/>
</dbReference>
<name>A0A062TVB7_9PROT</name>
<dbReference type="Proteomes" id="UP000249123">
    <property type="component" value="Unassembled WGS sequence"/>
</dbReference>